<evidence type="ECO:0000256" key="2">
    <source>
        <dbReference type="ARBA" id="ARBA00022448"/>
    </source>
</evidence>
<feature type="transmembrane region" description="Helical" evidence="6">
    <location>
        <begin position="109"/>
        <end position="126"/>
    </location>
</feature>
<reference evidence="7 8" key="1">
    <citation type="submission" date="2023-01" db="EMBL/GenBank/DDBJ databases">
        <title>Analysis of 21 Apiospora genomes using comparative genomics revels a genus with tremendous synthesis potential of carbohydrate active enzymes and secondary metabolites.</title>
        <authorList>
            <person name="Sorensen T."/>
        </authorList>
    </citation>
    <scope>NUCLEOTIDE SEQUENCE [LARGE SCALE GENOMIC DNA]</scope>
    <source>
        <strain evidence="7 8">CBS 24483</strain>
    </source>
</reference>
<evidence type="ECO:0000256" key="5">
    <source>
        <dbReference type="ARBA" id="ARBA00023136"/>
    </source>
</evidence>
<feature type="transmembrane region" description="Helical" evidence="6">
    <location>
        <begin position="383"/>
        <end position="405"/>
    </location>
</feature>
<dbReference type="EMBL" id="JAQQWE010000004">
    <property type="protein sequence ID" value="KAK7957120.1"/>
    <property type="molecule type" value="Genomic_DNA"/>
</dbReference>
<feature type="transmembrane region" description="Helical" evidence="6">
    <location>
        <begin position="39"/>
        <end position="61"/>
    </location>
</feature>
<dbReference type="RefSeq" id="XP_066702426.1">
    <property type="nucleotide sequence ID" value="XM_066842564.1"/>
</dbReference>
<dbReference type="PANTHER" id="PTHR45649:SF1">
    <property type="entry name" value="TRANSPORTER, PUTATIVE (EUROFUNG)-RELATED"/>
    <property type="match status" value="1"/>
</dbReference>
<dbReference type="GeneID" id="92075626"/>
<dbReference type="PANTHER" id="PTHR45649">
    <property type="entry name" value="AMINO-ACID PERMEASE BAT1"/>
    <property type="match status" value="1"/>
</dbReference>
<organism evidence="7 8">
    <name type="scientific">Apiospora aurea</name>
    <dbReference type="NCBI Taxonomy" id="335848"/>
    <lineage>
        <taxon>Eukaryota</taxon>
        <taxon>Fungi</taxon>
        <taxon>Dikarya</taxon>
        <taxon>Ascomycota</taxon>
        <taxon>Pezizomycotina</taxon>
        <taxon>Sordariomycetes</taxon>
        <taxon>Xylariomycetidae</taxon>
        <taxon>Amphisphaeriales</taxon>
        <taxon>Apiosporaceae</taxon>
        <taxon>Apiospora</taxon>
    </lineage>
</organism>
<evidence type="ECO:0000256" key="6">
    <source>
        <dbReference type="SAM" id="Phobius"/>
    </source>
</evidence>
<feature type="transmembrane region" description="Helical" evidence="6">
    <location>
        <begin position="67"/>
        <end position="88"/>
    </location>
</feature>
<evidence type="ECO:0000313" key="7">
    <source>
        <dbReference type="EMBL" id="KAK7957120.1"/>
    </source>
</evidence>
<comment type="subcellular location">
    <subcellularLocation>
        <location evidence="1">Membrane</location>
        <topology evidence="1">Multi-pass membrane protein</topology>
    </subcellularLocation>
</comment>
<feature type="transmembrane region" description="Helical" evidence="6">
    <location>
        <begin position="146"/>
        <end position="169"/>
    </location>
</feature>
<sequence>MASFAWIATLAVGSIITGRMIQALIILNSTGYQPQNFHGAFLSWAVIIVCIFVNTVVAGILPFLEGAILIIHIMGFIAILVTLVYLSPRTSAEQVFFRSLNEGNWPTQGLSYCVGFIGNVATFIGADAAIHMAEEIENAAMNVPRAIVTTVVLNGSMGWAMVLAILFCLGDIGSVIVCVPESLLTCLQPTVFSPTSQHSSTGFPFIQVFYNGTGQAGGYNNDSNHHIHNLVCRNRVLCHIKPDDLVICQRSRSPISPISAKGLSEAFHLRLPTTVHPRTRVPVVAVIMVAAISCLLNGIYIGSSTAFSNVISMSVCGLYASYLLPCSFLLWRRVTGQIKPYRGTQQRGAPLVPHSMAVEDNGDPDVLPEEQGLEWGPWRIPGWLGVLNNSFACIFGIWVIFWDFWPTHLPVTAQNMNYSLLVTGSIILFGVVRYFIGGNVTYRGPLVDYEVKGFALGRV</sequence>
<feature type="transmembrane region" description="Helical" evidence="6">
    <location>
        <begin position="281"/>
        <end position="301"/>
    </location>
</feature>
<name>A0ABR1QK68_9PEZI</name>
<comment type="caution">
    <text evidence="7">The sequence shown here is derived from an EMBL/GenBank/DDBJ whole genome shotgun (WGS) entry which is preliminary data.</text>
</comment>
<dbReference type="Gene3D" id="1.20.1740.10">
    <property type="entry name" value="Amino acid/polyamine transporter I"/>
    <property type="match status" value="1"/>
</dbReference>
<feature type="transmembrane region" description="Helical" evidence="6">
    <location>
        <begin position="6"/>
        <end position="27"/>
    </location>
</feature>
<feature type="transmembrane region" description="Helical" evidence="6">
    <location>
        <begin position="307"/>
        <end position="331"/>
    </location>
</feature>
<protein>
    <submittedName>
        <fullName evidence="7">Amino acid permease-domain-containing protein</fullName>
    </submittedName>
</protein>
<keyword evidence="2" id="KW-0813">Transport</keyword>
<keyword evidence="8" id="KW-1185">Reference proteome</keyword>
<dbReference type="Proteomes" id="UP001391051">
    <property type="component" value="Unassembled WGS sequence"/>
</dbReference>
<proteinExistence type="predicted"/>
<keyword evidence="3 6" id="KW-0812">Transmembrane</keyword>
<accession>A0ABR1QK68</accession>
<evidence type="ECO:0000256" key="3">
    <source>
        <dbReference type="ARBA" id="ARBA00022692"/>
    </source>
</evidence>
<keyword evidence="4 6" id="KW-1133">Transmembrane helix</keyword>
<gene>
    <name evidence="7" type="ORF">PG986_006342</name>
</gene>
<evidence type="ECO:0000256" key="1">
    <source>
        <dbReference type="ARBA" id="ARBA00004141"/>
    </source>
</evidence>
<dbReference type="Pfam" id="PF13520">
    <property type="entry name" value="AA_permease_2"/>
    <property type="match status" value="2"/>
</dbReference>
<keyword evidence="5 6" id="KW-0472">Membrane</keyword>
<dbReference type="PIRSF" id="PIRSF006060">
    <property type="entry name" value="AA_transporter"/>
    <property type="match status" value="1"/>
</dbReference>
<evidence type="ECO:0000313" key="8">
    <source>
        <dbReference type="Proteomes" id="UP001391051"/>
    </source>
</evidence>
<dbReference type="InterPro" id="IPR002293">
    <property type="entry name" value="AA/rel_permease1"/>
</dbReference>
<evidence type="ECO:0000256" key="4">
    <source>
        <dbReference type="ARBA" id="ARBA00022989"/>
    </source>
</evidence>
<feature type="transmembrane region" description="Helical" evidence="6">
    <location>
        <begin position="417"/>
        <end position="436"/>
    </location>
</feature>